<dbReference type="PANTHER" id="PTHR47506">
    <property type="entry name" value="TRANSCRIPTIONAL REGULATORY PROTEIN"/>
    <property type="match status" value="1"/>
</dbReference>
<keyword evidence="1" id="KW-0805">Transcription regulation</keyword>
<dbReference type="GO" id="GO:0003677">
    <property type="term" value="F:DNA binding"/>
    <property type="evidence" value="ECO:0007669"/>
    <property type="project" value="UniProtKB-UniRule"/>
</dbReference>
<keyword evidence="3" id="KW-0804">Transcription</keyword>
<feature type="domain" description="HTH tetR-type" evidence="5">
    <location>
        <begin position="10"/>
        <end position="70"/>
    </location>
</feature>
<protein>
    <submittedName>
        <fullName evidence="6">TetR/AcrR family transcriptional regulator</fullName>
    </submittedName>
</protein>
<comment type="caution">
    <text evidence="6">The sequence shown here is derived from an EMBL/GenBank/DDBJ whole genome shotgun (WGS) entry which is preliminary data.</text>
</comment>
<dbReference type="EMBL" id="JAEMNV010000007">
    <property type="protein sequence ID" value="MBJ8341232.1"/>
    <property type="molecule type" value="Genomic_DNA"/>
</dbReference>
<keyword evidence="2 4" id="KW-0238">DNA-binding</keyword>
<name>A0A934NTX4_9NOCA</name>
<evidence type="ECO:0000256" key="1">
    <source>
        <dbReference type="ARBA" id="ARBA00023015"/>
    </source>
</evidence>
<dbReference type="RefSeq" id="WP_199706123.1">
    <property type="nucleotide sequence ID" value="NZ_JAEMNV010000007.1"/>
</dbReference>
<feature type="DNA-binding region" description="H-T-H motif" evidence="4">
    <location>
        <begin position="33"/>
        <end position="52"/>
    </location>
</feature>
<dbReference type="SUPFAM" id="SSF48498">
    <property type="entry name" value="Tetracyclin repressor-like, C-terminal domain"/>
    <property type="match status" value="1"/>
</dbReference>
<accession>A0A934NTX4</accession>
<evidence type="ECO:0000259" key="5">
    <source>
        <dbReference type="PROSITE" id="PS50977"/>
    </source>
</evidence>
<evidence type="ECO:0000256" key="4">
    <source>
        <dbReference type="PROSITE-ProRule" id="PRU00335"/>
    </source>
</evidence>
<dbReference type="InterPro" id="IPR009057">
    <property type="entry name" value="Homeodomain-like_sf"/>
</dbReference>
<dbReference type="InterPro" id="IPR001647">
    <property type="entry name" value="HTH_TetR"/>
</dbReference>
<evidence type="ECO:0000256" key="2">
    <source>
        <dbReference type="ARBA" id="ARBA00023125"/>
    </source>
</evidence>
<dbReference type="Pfam" id="PF00440">
    <property type="entry name" value="TetR_N"/>
    <property type="match status" value="1"/>
</dbReference>
<dbReference type="InterPro" id="IPR036271">
    <property type="entry name" value="Tet_transcr_reg_TetR-rel_C_sf"/>
</dbReference>
<sequence>MPRYDKNHKTETRRRIIETASRRLKLDGIDGSGVSTLMADAGLTNGAFYAHFESKNDLVATVLDDQLRSQAATIADLPAGRAAIVEFIGGYLSPEHRDDPGAGCPSGALLDEIVRLDGRGRDAYTAGVESIIDAVARHLSPDEPAAARRRATGLFTLLVGTLQLARAVSDPVLSESVLAAGISSALELLELDS</sequence>
<gene>
    <name evidence="6" type="ORF">JGU71_20305</name>
</gene>
<evidence type="ECO:0000313" key="7">
    <source>
        <dbReference type="Proteomes" id="UP000655868"/>
    </source>
</evidence>
<keyword evidence="7" id="KW-1185">Reference proteome</keyword>
<dbReference type="PANTHER" id="PTHR47506:SF7">
    <property type="entry name" value="TRANSCRIPTIONAL REGULATORY PROTEIN"/>
    <property type="match status" value="1"/>
</dbReference>
<dbReference type="AlphaFoldDB" id="A0A934NTX4"/>
<evidence type="ECO:0000256" key="3">
    <source>
        <dbReference type="ARBA" id="ARBA00023163"/>
    </source>
</evidence>
<proteinExistence type="predicted"/>
<dbReference type="SUPFAM" id="SSF46689">
    <property type="entry name" value="Homeodomain-like"/>
    <property type="match status" value="1"/>
</dbReference>
<evidence type="ECO:0000313" key="6">
    <source>
        <dbReference type="EMBL" id="MBJ8341232.1"/>
    </source>
</evidence>
<dbReference type="Gene3D" id="1.10.10.60">
    <property type="entry name" value="Homeodomain-like"/>
    <property type="match status" value="1"/>
</dbReference>
<organism evidence="6 7">
    <name type="scientific">Antrihabitans stalagmiti</name>
    <dbReference type="NCBI Taxonomy" id="2799499"/>
    <lineage>
        <taxon>Bacteria</taxon>
        <taxon>Bacillati</taxon>
        <taxon>Actinomycetota</taxon>
        <taxon>Actinomycetes</taxon>
        <taxon>Mycobacteriales</taxon>
        <taxon>Nocardiaceae</taxon>
        <taxon>Antrihabitans</taxon>
    </lineage>
</organism>
<reference evidence="6" key="1">
    <citation type="submission" date="2020-12" db="EMBL/GenBank/DDBJ databases">
        <title>Antrihabitans popcorni sp. nov. and Antrihabitans auranticaus sp. nov., isolated from a larva cave.</title>
        <authorList>
            <person name="Lee S.D."/>
            <person name="Kim I.S."/>
        </authorList>
    </citation>
    <scope>NUCLEOTIDE SEQUENCE</scope>
    <source>
        <strain evidence="6">YC3-6</strain>
    </source>
</reference>
<dbReference type="PRINTS" id="PR00455">
    <property type="entry name" value="HTHTETR"/>
</dbReference>
<dbReference type="Proteomes" id="UP000655868">
    <property type="component" value="Unassembled WGS sequence"/>
</dbReference>
<dbReference type="PROSITE" id="PS50977">
    <property type="entry name" value="HTH_TETR_2"/>
    <property type="match status" value="1"/>
</dbReference>
<dbReference type="Gene3D" id="1.10.357.10">
    <property type="entry name" value="Tetracycline Repressor, domain 2"/>
    <property type="match status" value="1"/>
</dbReference>